<evidence type="ECO:0008006" key="4">
    <source>
        <dbReference type="Google" id="ProtNLM"/>
    </source>
</evidence>
<feature type="transmembrane region" description="Helical" evidence="1">
    <location>
        <begin position="192"/>
        <end position="221"/>
    </location>
</feature>
<feature type="transmembrane region" description="Helical" evidence="1">
    <location>
        <begin position="28"/>
        <end position="46"/>
    </location>
</feature>
<feature type="transmembrane region" description="Helical" evidence="1">
    <location>
        <begin position="58"/>
        <end position="80"/>
    </location>
</feature>
<keyword evidence="1" id="KW-1133">Transmembrane helix</keyword>
<dbReference type="NCBIfam" id="TIGR04370">
    <property type="entry name" value="glyco_rpt_poly"/>
    <property type="match status" value="1"/>
</dbReference>
<proteinExistence type="predicted"/>
<feature type="transmembrane region" description="Helical" evidence="1">
    <location>
        <begin position="343"/>
        <end position="363"/>
    </location>
</feature>
<dbReference type="AlphaFoldDB" id="A0A2S1ERH7"/>
<sequence length="426" mass="49188">MILGLFLIFIALVFITYQLFGHDFLAPAFLFCVMYTVSIGCALINYQQWGLNDYSQEAFNIYLFGALLFIFVSYLVKILILPNNSLKMPDYTARININAGITVVLTFINLIVLVLWVKNVKTIGGGGSLSQALENYRINTSYSIGGVGIPEYLQQMSKITTASGYIYGFILIYNIIHHTVKKDDYYLCLPNTIIYILFSLFDSNRLNILGVIASYVVYYYFMKNNKGKGFKTLIRLTEIFVVLLIVFYGVRLMIGRSSSQGNSFIEYISMYAGGPVKLFDMFIRDPVQNTGIWGKETFPSLLKTFRSLGYDIPQYISKKEFRFYNGINLGNVYSAYRNWLSDFGINGVYVLQTVFALFYSFYYYLLRKVGYKRHILALIIYGYMAEAIFLHPIDDWLFSMFVSVGFIIYIVVFWLLYIMITKKFKL</sequence>
<feature type="transmembrane region" description="Helical" evidence="1">
    <location>
        <begin position="162"/>
        <end position="180"/>
    </location>
</feature>
<accession>A0A2S1ERH7</accession>
<gene>
    <name evidence="2" type="ORF">LWHH1689_1220</name>
</gene>
<protein>
    <recommendedName>
        <fullName evidence="4">Oligosaccharide repeat unit polymerase</fullName>
    </recommendedName>
</protein>
<dbReference type="EMBL" id="CP027805">
    <property type="protein sequence ID" value="AWD62525.1"/>
    <property type="molecule type" value="Genomic_DNA"/>
</dbReference>
<dbReference type="Proteomes" id="UP000244369">
    <property type="component" value="Chromosome"/>
</dbReference>
<evidence type="ECO:0000313" key="3">
    <source>
        <dbReference type="Proteomes" id="UP000244369"/>
    </source>
</evidence>
<reference evidence="2 3" key="1">
    <citation type="submission" date="2018-03" db="EMBL/GenBank/DDBJ databases">
        <title>Complete Genome Sequence of the Chinese traditional Highland Barley wine Isolate Lactobacillus reuteri WHH1689.</title>
        <authorList>
            <person name="Chen S."/>
            <person name="Chen L."/>
            <person name="Chen L."/>
            <person name="Li Y."/>
        </authorList>
    </citation>
    <scope>NUCLEOTIDE SEQUENCE [LARGE SCALE GENOMIC DNA]</scope>
    <source>
        <strain evidence="2 3">WHH1689</strain>
    </source>
</reference>
<name>A0A2S1ERH7_LIMRT</name>
<feature type="transmembrane region" description="Helical" evidence="1">
    <location>
        <begin position="399"/>
        <end position="420"/>
    </location>
</feature>
<evidence type="ECO:0000256" key="1">
    <source>
        <dbReference type="SAM" id="Phobius"/>
    </source>
</evidence>
<keyword evidence="1" id="KW-0812">Transmembrane</keyword>
<feature type="transmembrane region" description="Helical" evidence="1">
    <location>
        <begin position="95"/>
        <end position="117"/>
    </location>
</feature>
<evidence type="ECO:0000313" key="2">
    <source>
        <dbReference type="EMBL" id="AWD62525.1"/>
    </source>
</evidence>
<feature type="transmembrane region" description="Helical" evidence="1">
    <location>
        <begin position="375"/>
        <end position="393"/>
    </location>
</feature>
<feature type="transmembrane region" description="Helical" evidence="1">
    <location>
        <begin position="233"/>
        <end position="254"/>
    </location>
</feature>
<organism evidence="2 3">
    <name type="scientific">Limosilactobacillus reuteri</name>
    <name type="common">Lactobacillus reuteri</name>
    <dbReference type="NCBI Taxonomy" id="1598"/>
    <lineage>
        <taxon>Bacteria</taxon>
        <taxon>Bacillati</taxon>
        <taxon>Bacillota</taxon>
        <taxon>Bacilli</taxon>
        <taxon>Lactobacillales</taxon>
        <taxon>Lactobacillaceae</taxon>
        <taxon>Limosilactobacillus</taxon>
    </lineage>
</organism>
<keyword evidence="1" id="KW-0472">Membrane</keyword>